<keyword evidence="2" id="KW-0560">Oxidoreductase</keyword>
<dbReference type="AlphaFoldDB" id="A0A5N6SP32"/>
<dbReference type="InterPro" id="IPR050121">
    <property type="entry name" value="Cytochrome_P450_monoxygenase"/>
</dbReference>
<dbReference type="InterPro" id="IPR036396">
    <property type="entry name" value="Cyt_P450_sf"/>
</dbReference>
<dbReference type="Gene3D" id="1.10.630.10">
    <property type="entry name" value="Cytochrome P450"/>
    <property type="match status" value="1"/>
</dbReference>
<evidence type="ECO:0000313" key="4">
    <source>
        <dbReference type="EMBL" id="KAE8135113.1"/>
    </source>
</evidence>
<dbReference type="GO" id="GO:0016705">
    <property type="term" value="F:oxidoreductase activity, acting on paired donors, with incorporation or reduction of molecular oxygen"/>
    <property type="evidence" value="ECO:0007669"/>
    <property type="project" value="InterPro"/>
</dbReference>
<sequence>MAFLAVYRLYLYLQFLSPFRSLPTPAVHRQHISAAYTSCNVQEQCPIIVEQALRMAKSMDTENEAPGRVYLWSILNRAALAISTGKKVLEWFPFGISLGTCVKALMCCALPEFIQMMVQPEGNIFSDDERVQQSVGFLLTGSATPTFTMQCALFVRNEVRPFLPSPTVTRHDEWSRNFLKRLDNGLPSLQAFCNEVFRCDPALSLTGREACCDTTLADVYIPKGTLVMLSPTVANQNPEWWGPDAADFNPARWLNGDGSCRPRSCIGQEIGRLEVKIMVAIMVGQFEMQLADEQKGTCDDVVVRLRELHGW</sequence>
<dbReference type="Proteomes" id="UP000325672">
    <property type="component" value="Unassembled WGS sequence"/>
</dbReference>
<dbReference type="RefSeq" id="XP_031911176.1">
    <property type="nucleotide sequence ID" value="XM_032057591.1"/>
</dbReference>
<accession>A0A5N6SP32</accession>
<dbReference type="GeneID" id="43641801"/>
<dbReference type="GO" id="GO:0004497">
    <property type="term" value="F:monooxygenase activity"/>
    <property type="evidence" value="ECO:0007669"/>
    <property type="project" value="UniProtKB-KW"/>
</dbReference>
<dbReference type="InterPro" id="IPR001128">
    <property type="entry name" value="Cyt_P450"/>
</dbReference>
<dbReference type="SUPFAM" id="SSF48264">
    <property type="entry name" value="Cytochrome P450"/>
    <property type="match status" value="1"/>
</dbReference>
<dbReference type="GO" id="GO:0005506">
    <property type="term" value="F:iron ion binding"/>
    <property type="evidence" value="ECO:0007669"/>
    <property type="project" value="InterPro"/>
</dbReference>
<proteinExistence type="inferred from homology"/>
<dbReference type="Pfam" id="PF00067">
    <property type="entry name" value="p450"/>
    <property type="match status" value="1"/>
</dbReference>
<dbReference type="PANTHER" id="PTHR24305">
    <property type="entry name" value="CYTOCHROME P450"/>
    <property type="match status" value="1"/>
</dbReference>
<keyword evidence="5" id="KW-1185">Reference proteome</keyword>
<dbReference type="OrthoDB" id="1470350at2759"/>
<gene>
    <name evidence="4" type="ORF">BDV38DRAFT_272975</name>
</gene>
<dbReference type="GO" id="GO:0020037">
    <property type="term" value="F:heme binding"/>
    <property type="evidence" value="ECO:0007669"/>
    <property type="project" value="InterPro"/>
</dbReference>
<comment type="similarity">
    <text evidence="1">Belongs to the cytochrome P450 family.</text>
</comment>
<evidence type="ECO:0000256" key="3">
    <source>
        <dbReference type="ARBA" id="ARBA00023033"/>
    </source>
</evidence>
<reference evidence="4 5" key="1">
    <citation type="submission" date="2019-04" db="EMBL/GenBank/DDBJ databases">
        <title>Friends and foes A comparative genomics study of 23 Aspergillus species from section Flavi.</title>
        <authorList>
            <consortium name="DOE Joint Genome Institute"/>
            <person name="Kjaerbolling I."/>
            <person name="Vesth T."/>
            <person name="Frisvad J.C."/>
            <person name="Nybo J.L."/>
            <person name="Theobald S."/>
            <person name="Kildgaard S."/>
            <person name="Isbrandt T."/>
            <person name="Kuo A."/>
            <person name="Sato A."/>
            <person name="Lyhne E.K."/>
            <person name="Kogle M.E."/>
            <person name="Wiebenga A."/>
            <person name="Kun R.S."/>
            <person name="Lubbers R.J."/>
            <person name="Makela M.R."/>
            <person name="Barry K."/>
            <person name="Chovatia M."/>
            <person name="Clum A."/>
            <person name="Daum C."/>
            <person name="Haridas S."/>
            <person name="He G."/>
            <person name="LaButti K."/>
            <person name="Lipzen A."/>
            <person name="Mondo S."/>
            <person name="Riley R."/>
            <person name="Salamov A."/>
            <person name="Simmons B.A."/>
            <person name="Magnuson J.K."/>
            <person name="Henrissat B."/>
            <person name="Mortensen U.H."/>
            <person name="Larsen T.O."/>
            <person name="Devries R.P."/>
            <person name="Grigoriev I.V."/>
            <person name="Machida M."/>
            <person name="Baker S.E."/>
            <person name="Andersen M.R."/>
        </authorList>
    </citation>
    <scope>NUCLEOTIDE SEQUENCE [LARGE SCALE GENOMIC DNA]</scope>
    <source>
        <strain evidence="4 5">CBS 117625</strain>
    </source>
</reference>
<organism evidence="4 5">
    <name type="scientific">Aspergillus pseudotamarii</name>
    <dbReference type="NCBI Taxonomy" id="132259"/>
    <lineage>
        <taxon>Eukaryota</taxon>
        <taxon>Fungi</taxon>
        <taxon>Dikarya</taxon>
        <taxon>Ascomycota</taxon>
        <taxon>Pezizomycotina</taxon>
        <taxon>Eurotiomycetes</taxon>
        <taxon>Eurotiomycetidae</taxon>
        <taxon>Eurotiales</taxon>
        <taxon>Aspergillaceae</taxon>
        <taxon>Aspergillus</taxon>
        <taxon>Aspergillus subgen. Circumdati</taxon>
    </lineage>
</organism>
<keyword evidence="3" id="KW-0503">Monooxygenase</keyword>
<dbReference type="EMBL" id="ML743596">
    <property type="protein sequence ID" value="KAE8135113.1"/>
    <property type="molecule type" value="Genomic_DNA"/>
</dbReference>
<evidence type="ECO:0000256" key="2">
    <source>
        <dbReference type="ARBA" id="ARBA00023002"/>
    </source>
</evidence>
<protein>
    <submittedName>
        <fullName evidence="4">Cytochrome P450</fullName>
    </submittedName>
</protein>
<evidence type="ECO:0000313" key="5">
    <source>
        <dbReference type="Proteomes" id="UP000325672"/>
    </source>
</evidence>
<dbReference type="PANTHER" id="PTHR24305:SF166">
    <property type="entry name" value="CYTOCHROME P450 12A4, MITOCHONDRIAL-RELATED"/>
    <property type="match status" value="1"/>
</dbReference>
<evidence type="ECO:0000256" key="1">
    <source>
        <dbReference type="ARBA" id="ARBA00010617"/>
    </source>
</evidence>
<name>A0A5N6SP32_ASPPS</name>